<accession>A0A9W4K7X0</accession>
<proteinExistence type="predicted"/>
<dbReference type="EMBL" id="CAJVRC010000845">
    <property type="protein sequence ID" value="CAG8892328.1"/>
    <property type="molecule type" value="Genomic_DNA"/>
</dbReference>
<dbReference type="AlphaFoldDB" id="A0A9W4K7X0"/>
<gene>
    <name evidence="2" type="ORF">PEGY_LOCUS3090</name>
</gene>
<feature type="region of interest" description="Disordered" evidence="1">
    <location>
        <begin position="1"/>
        <end position="21"/>
    </location>
</feature>
<keyword evidence="3" id="KW-1185">Reference proteome</keyword>
<evidence type="ECO:0000313" key="2">
    <source>
        <dbReference type="EMBL" id="CAG8892328.1"/>
    </source>
</evidence>
<reference evidence="2" key="1">
    <citation type="submission" date="2021-07" db="EMBL/GenBank/DDBJ databases">
        <authorList>
            <person name="Branca A.L. A."/>
        </authorList>
    </citation>
    <scope>NUCLEOTIDE SEQUENCE</scope>
</reference>
<protein>
    <submittedName>
        <fullName evidence="2">Uncharacterized protein</fullName>
    </submittedName>
</protein>
<evidence type="ECO:0000313" key="3">
    <source>
        <dbReference type="Proteomes" id="UP001154252"/>
    </source>
</evidence>
<dbReference type="Proteomes" id="UP001154252">
    <property type="component" value="Unassembled WGS sequence"/>
</dbReference>
<dbReference type="OrthoDB" id="4359213at2759"/>
<name>A0A9W4K7X0_9EURO</name>
<evidence type="ECO:0000256" key="1">
    <source>
        <dbReference type="SAM" id="MobiDB-lite"/>
    </source>
</evidence>
<sequence>MVRVQGVEEQPTGSDNGVKPYLSIDPADFHKAPRIDLEDPIIYRGEIFCRHPDCSSKKVNRYTQKSIVRKHYRKEHSIEYRPFSKILNASEEQPHVDGLRWIAICVQRGQEQAGAAPVPRKW</sequence>
<organism evidence="2 3">
    <name type="scientific">Penicillium egyptiacum</name>
    <dbReference type="NCBI Taxonomy" id="1303716"/>
    <lineage>
        <taxon>Eukaryota</taxon>
        <taxon>Fungi</taxon>
        <taxon>Dikarya</taxon>
        <taxon>Ascomycota</taxon>
        <taxon>Pezizomycotina</taxon>
        <taxon>Eurotiomycetes</taxon>
        <taxon>Eurotiomycetidae</taxon>
        <taxon>Eurotiales</taxon>
        <taxon>Aspergillaceae</taxon>
        <taxon>Penicillium</taxon>
    </lineage>
</organism>
<comment type="caution">
    <text evidence="2">The sequence shown here is derived from an EMBL/GenBank/DDBJ whole genome shotgun (WGS) entry which is preliminary data.</text>
</comment>